<feature type="signal peptide" evidence="1">
    <location>
        <begin position="1"/>
        <end position="22"/>
    </location>
</feature>
<dbReference type="EMBL" id="JACOQL010000005">
    <property type="protein sequence ID" value="MBC9248159.1"/>
    <property type="molecule type" value="Genomic_DNA"/>
</dbReference>
<proteinExistence type="predicted"/>
<keyword evidence="3" id="KW-1185">Reference proteome</keyword>
<evidence type="ECO:0000313" key="3">
    <source>
        <dbReference type="Proteomes" id="UP000608594"/>
    </source>
</evidence>
<dbReference type="AlphaFoldDB" id="A0A926GJ36"/>
<reference evidence="2" key="1">
    <citation type="submission" date="2020-08" db="EMBL/GenBank/DDBJ databases">
        <title>Paracoccus amoyensis sp. nov., isolated from the surface seawater at coast of Xiamen, Fujian.</title>
        <authorList>
            <person name="Lyu L."/>
        </authorList>
    </citation>
    <scope>NUCLEOTIDE SEQUENCE</scope>
    <source>
        <strain evidence="2">11-3</strain>
    </source>
</reference>
<organism evidence="2 3">
    <name type="scientific">Paracoccus amoyensis</name>
    <dbReference type="NCBI Taxonomy" id="2760093"/>
    <lineage>
        <taxon>Bacteria</taxon>
        <taxon>Pseudomonadati</taxon>
        <taxon>Pseudomonadota</taxon>
        <taxon>Alphaproteobacteria</taxon>
        <taxon>Rhodobacterales</taxon>
        <taxon>Paracoccaceae</taxon>
        <taxon>Paracoccus</taxon>
    </lineage>
</organism>
<keyword evidence="1" id="KW-0732">Signal</keyword>
<dbReference type="RefSeq" id="WP_187794666.1">
    <property type="nucleotide sequence ID" value="NZ_JACOQL010000005.1"/>
</dbReference>
<feature type="chain" id="PRO_5037196085" evidence="1">
    <location>
        <begin position="23"/>
        <end position="96"/>
    </location>
</feature>
<evidence type="ECO:0000313" key="2">
    <source>
        <dbReference type="EMBL" id="MBC9248159.1"/>
    </source>
</evidence>
<dbReference type="Proteomes" id="UP000608594">
    <property type="component" value="Unassembled WGS sequence"/>
</dbReference>
<name>A0A926GJ36_9RHOB</name>
<comment type="caution">
    <text evidence="2">The sequence shown here is derived from an EMBL/GenBank/DDBJ whole genome shotgun (WGS) entry which is preliminary data.</text>
</comment>
<evidence type="ECO:0000256" key="1">
    <source>
        <dbReference type="SAM" id="SignalP"/>
    </source>
</evidence>
<sequence length="96" mass="10193">MRKIFCTTLAAALATFAQPVFAQLTEGCYIREYSDVHLASQPVQHIKALKGVVPAKGAIDSDGDDISVWALMADQGQARQSGLGGPGVAPILILRR</sequence>
<protein>
    <submittedName>
        <fullName evidence="2">Uncharacterized protein</fullName>
    </submittedName>
</protein>
<gene>
    <name evidence="2" type="ORF">H4P12_15895</name>
</gene>
<accession>A0A926GJ36</accession>